<dbReference type="AlphaFoldDB" id="A0AB73INP3"/>
<sequence>MTDVPEHYRSKTPARVSVLAEESGLSEVLRMALINAVAEIEGGEEA</sequence>
<comment type="caution">
    <text evidence="1">The sequence shown here is derived from an EMBL/GenBank/DDBJ whole genome shotgun (WGS) entry which is preliminary data.</text>
</comment>
<dbReference type="EMBL" id="JAURTK010000025">
    <property type="protein sequence ID" value="MDP9651637.1"/>
    <property type="molecule type" value="Genomic_DNA"/>
</dbReference>
<name>A0AB73INP3_9BURK</name>
<protein>
    <submittedName>
        <fullName evidence="1">Uncharacterized protein</fullName>
    </submittedName>
</protein>
<proteinExistence type="predicted"/>
<gene>
    <name evidence="1" type="ORF">J2793_007112</name>
</gene>
<reference evidence="1" key="1">
    <citation type="submission" date="2023-07" db="EMBL/GenBank/DDBJ databases">
        <title>Sorghum-associated microbial communities from plants grown in Nebraska, USA.</title>
        <authorList>
            <person name="Schachtman D."/>
        </authorList>
    </citation>
    <scope>NUCLEOTIDE SEQUENCE</scope>
    <source>
        <strain evidence="1">DS1061</strain>
    </source>
</reference>
<organism evidence="1 2">
    <name type="scientific">Paraburkholderia caledonica</name>
    <dbReference type="NCBI Taxonomy" id="134536"/>
    <lineage>
        <taxon>Bacteria</taxon>
        <taxon>Pseudomonadati</taxon>
        <taxon>Pseudomonadota</taxon>
        <taxon>Betaproteobacteria</taxon>
        <taxon>Burkholderiales</taxon>
        <taxon>Burkholderiaceae</taxon>
        <taxon>Paraburkholderia</taxon>
    </lineage>
</organism>
<evidence type="ECO:0000313" key="2">
    <source>
        <dbReference type="Proteomes" id="UP001229486"/>
    </source>
</evidence>
<accession>A0AB73INP3</accession>
<dbReference type="Proteomes" id="UP001229486">
    <property type="component" value="Unassembled WGS sequence"/>
</dbReference>
<evidence type="ECO:0000313" key="1">
    <source>
        <dbReference type="EMBL" id="MDP9651637.1"/>
    </source>
</evidence>